<keyword evidence="2" id="KW-0472">Membrane</keyword>
<reference evidence="3 4" key="1">
    <citation type="submission" date="2018-05" db="EMBL/GenBank/DDBJ databases">
        <title>Streptomyces venezuelae.</title>
        <authorList>
            <person name="Kim W."/>
            <person name="Lee N."/>
            <person name="Cho B.-K."/>
        </authorList>
    </citation>
    <scope>NUCLEOTIDE SEQUENCE [LARGE SCALE GENOMIC DNA]</scope>
    <source>
        <strain evidence="3 4">ATCC 21018</strain>
    </source>
</reference>
<dbReference type="Proteomes" id="UP000324101">
    <property type="component" value="Chromosome"/>
</dbReference>
<feature type="region of interest" description="Disordered" evidence="1">
    <location>
        <begin position="1"/>
        <end position="22"/>
    </location>
</feature>
<dbReference type="RefSeq" id="WP_150256891.1">
    <property type="nucleotide sequence ID" value="NZ_CP029189.1"/>
</dbReference>
<feature type="transmembrane region" description="Helical" evidence="2">
    <location>
        <begin position="148"/>
        <end position="172"/>
    </location>
</feature>
<feature type="transmembrane region" description="Helical" evidence="2">
    <location>
        <begin position="67"/>
        <end position="89"/>
    </location>
</feature>
<keyword evidence="2" id="KW-1133">Transmembrane helix</keyword>
<evidence type="ECO:0000256" key="1">
    <source>
        <dbReference type="SAM" id="MobiDB-lite"/>
    </source>
</evidence>
<organism evidence="3 4">
    <name type="scientific">Streptomyces venezuelae</name>
    <dbReference type="NCBI Taxonomy" id="54571"/>
    <lineage>
        <taxon>Bacteria</taxon>
        <taxon>Bacillati</taxon>
        <taxon>Actinomycetota</taxon>
        <taxon>Actinomycetes</taxon>
        <taxon>Kitasatosporales</taxon>
        <taxon>Streptomycetaceae</taxon>
        <taxon>Streptomyces</taxon>
    </lineage>
</organism>
<feature type="transmembrane region" description="Helical" evidence="2">
    <location>
        <begin position="28"/>
        <end position="47"/>
    </location>
</feature>
<proteinExistence type="predicted"/>
<feature type="compositionally biased region" description="Basic and acidic residues" evidence="1">
    <location>
        <begin position="1"/>
        <end position="16"/>
    </location>
</feature>
<name>A0A5P2DG82_STRVZ</name>
<dbReference type="AlphaFoldDB" id="A0A5P2DG82"/>
<protein>
    <submittedName>
        <fullName evidence="3">Uncharacterized protein</fullName>
    </submittedName>
</protein>
<sequence length="330" mass="34432">MNTRETQRCDLTEVKRPSPSLPGSGRRILRAVALTATVPYLGLKAAWLCGSRLGIPEGSVLREPGPFFTAANAVTLAMDACVILLVLVLTRPWGIRVPGPLLTVPVFVATGLLTPILFGFTGQLLLRAFGFGADPMGQAAREPFLDPWVFHVVYTGFSIQGLALAALFVPYARERWGWAWRGVTGERLPSSTGVVAAAAASAGLVVAGVSLYWAAGGSAGLTAERAAARSCDMAVVSAVHAMCALAAGAGALLLTRGGRLRARWPLGLAWVGGAATLSWGAWTMLAALGPQLDGGEAPPATTVLIYACQMITGLLTGTVLIRFLTTRRPG</sequence>
<feature type="transmembrane region" description="Helical" evidence="2">
    <location>
        <begin position="234"/>
        <end position="254"/>
    </location>
</feature>
<evidence type="ECO:0000313" key="4">
    <source>
        <dbReference type="Proteomes" id="UP000324101"/>
    </source>
</evidence>
<evidence type="ECO:0000256" key="2">
    <source>
        <dbReference type="SAM" id="Phobius"/>
    </source>
</evidence>
<dbReference type="EMBL" id="CP029189">
    <property type="protein sequence ID" value="QES54106.1"/>
    <property type="molecule type" value="Genomic_DNA"/>
</dbReference>
<keyword evidence="2" id="KW-0812">Transmembrane</keyword>
<gene>
    <name evidence="3" type="ORF">DEJ51_07510</name>
</gene>
<feature type="transmembrane region" description="Helical" evidence="2">
    <location>
        <begin position="266"/>
        <end position="288"/>
    </location>
</feature>
<dbReference type="OrthoDB" id="4964568at2"/>
<feature type="transmembrane region" description="Helical" evidence="2">
    <location>
        <begin position="193"/>
        <end position="214"/>
    </location>
</feature>
<feature type="transmembrane region" description="Helical" evidence="2">
    <location>
        <begin position="101"/>
        <end position="128"/>
    </location>
</feature>
<accession>A0A5P2DG82</accession>
<evidence type="ECO:0000313" key="3">
    <source>
        <dbReference type="EMBL" id="QES54106.1"/>
    </source>
</evidence>
<feature type="transmembrane region" description="Helical" evidence="2">
    <location>
        <begin position="303"/>
        <end position="324"/>
    </location>
</feature>